<organism evidence="6 7">
    <name type="scientific">Candidatus Amesbacteria bacterium RIFCSPHIGHO2_01_FULL_48_32b</name>
    <dbReference type="NCBI Taxonomy" id="1797253"/>
    <lineage>
        <taxon>Bacteria</taxon>
        <taxon>Candidatus Amesiibacteriota</taxon>
    </lineage>
</organism>
<feature type="domain" description="S1 motif" evidence="5">
    <location>
        <begin position="39"/>
        <end position="106"/>
    </location>
</feature>
<evidence type="ECO:0000259" key="5">
    <source>
        <dbReference type="PROSITE" id="PS50126"/>
    </source>
</evidence>
<evidence type="ECO:0000256" key="1">
    <source>
        <dbReference type="ARBA" id="ARBA00006767"/>
    </source>
</evidence>
<feature type="domain" description="S1 motif" evidence="5">
    <location>
        <begin position="210"/>
        <end position="290"/>
    </location>
</feature>
<comment type="caution">
    <text evidence="6">The sequence shown here is derived from an EMBL/GenBank/DDBJ whole genome shotgun (WGS) entry which is preliminary data.</text>
</comment>
<dbReference type="InterPro" id="IPR003029">
    <property type="entry name" value="S1_domain"/>
</dbReference>
<dbReference type="Proteomes" id="UP000178176">
    <property type="component" value="Unassembled WGS sequence"/>
</dbReference>
<feature type="region of interest" description="Disordered" evidence="4">
    <location>
        <begin position="1"/>
        <end position="22"/>
    </location>
</feature>
<dbReference type="GO" id="GO:1990904">
    <property type="term" value="C:ribonucleoprotein complex"/>
    <property type="evidence" value="ECO:0007669"/>
    <property type="project" value="UniProtKB-KW"/>
</dbReference>
<protein>
    <recommendedName>
        <fullName evidence="5">S1 motif domain-containing protein</fullName>
    </recommendedName>
</protein>
<sequence>MKAKNQRSKVKTGAGKGEPSTMEELLASTGYQPRGFKRGELVRGLVTEVTGRAVFVDIGGKTEAVVSDQEYDLFKDYIRALKVGDEVTAVVVVTESDAGQVVLSLRRAAADSKWKLVEEAMGDGRILSGKVKEATKGGLLVEIEGVIGFVPSSQVSAKYDGGAGLLGQQIQVKVIEVDREQNRLVLSEKIVGEAEEMEERRKILELVQVGGEYEGVVVGIVPFGAFVEIELKDKGGKGEGVVRLEGLVHISEISWEKVEDLAKFLKEGSRVKVQVIGVDEENGKLALSMKRLTGDPWLTVGKKYKQDSKCKGVVTKIAPYGVLVKLEKGVEGLIHASKMPVNMSFSEGQEVEVFVESVDLEKRRLSLGVVLTEKPVGYK</sequence>
<evidence type="ECO:0000256" key="3">
    <source>
        <dbReference type="ARBA" id="ARBA00023274"/>
    </source>
</evidence>
<dbReference type="InterPro" id="IPR050437">
    <property type="entry name" value="Ribos_protein_bS1-like"/>
</dbReference>
<keyword evidence="3" id="KW-0687">Ribonucleoprotein</keyword>
<dbReference type="InterPro" id="IPR035104">
    <property type="entry name" value="Ribosomal_protein_S1-like"/>
</dbReference>
<dbReference type="CDD" id="cd04465">
    <property type="entry name" value="S1_RPS1_repeat_ec2_hs2"/>
    <property type="match status" value="1"/>
</dbReference>
<keyword evidence="2" id="KW-0689">Ribosomal protein</keyword>
<dbReference type="SUPFAM" id="SSF50249">
    <property type="entry name" value="Nucleic acid-binding proteins"/>
    <property type="match status" value="4"/>
</dbReference>
<dbReference type="EMBL" id="MEXH01000011">
    <property type="protein sequence ID" value="OGC92602.1"/>
    <property type="molecule type" value="Genomic_DNA"/>
</dbReference>
<dbReference type="PROSITE" id="PS50126">
    <property type="entry name" value="S1"/>
    <property type="match status" value="4"/>
</dbReference>
<dbReference type="PRINTS" id="PR00681">
    <property type="entry name" value="RIBOSOMALS1"/>
</dbReference>
<evidence type="ECO:0000256" key="4">
    <source>
        <dbReference type="SAM" id="MobiDB-lite"/>
    </source>
</evidence>
<dbReference type="PANTHER" id="PTHR10724:SF7">
    <property type="entry name" value="SMALL RIBOSOMAL SUBUNIT PROTEIN BS1C"/>
    <property type="match status" value="1"/>
</dbReference>
<evidence type="ECO:0000313" key="6">
    <source>
        <dbReference type="EMBL" id="OGC92602.1"/>
    </source>
</evidence>
<evidence type="ECO:0000256" key="2">
    <source>
        <dbReference type="ARBA" id="ARBA00022980"/>
    </source>
</evidence>
<dbReference type="PANTHER" id="PTHR10724">
    <property type="entry name" value="30S RIBOSOMAL PROTEIN S1"/>
    <property type="match status" value="1"/>
</dbReference>
<dbReference type="GO" id="GO:0006412">
    <property type="term" value="P:translation"/>
    <property type="evidence" value="ECO:0007669"/>
    <property type="project" value="TreeGrafter"/>
</dbReference>
<comment type="similarity">
    <text evidence="1">Belongs to the bacterial ribosomal protein bS1 family.</text>
</comment>
<feature type="domain" description="S1 motif" evidence="5">
    <location>
        <begin position="124"/>
        <end position="189"/>
    </location>
</feature>
<dbReference type="GO" id="GO:0003735">
    <property type="term" value="F:structural constituent of ribosome"/>
    <property type="evidence" value="ECO:0007669"/>
    <property type="project" value="TreeGrafter"/>
</dbReference>
<dbReference type="Gene3D" id="2.40.50.140">
    <property type="entry name" value="Nucleic acid-binding proteins"/>
    <property type="match status" value="4"/>
</dbReference>
<feature type="domain" description="S1 motif" evidence="5">
    <location>
        <begin position="307"/>
        <end position="370"/>
    </location>
</feature>
<gene>
    <name evidence="6" type="ORF">A2876_02865</name>
</gene>
<dbReference type="AlphaFoldDB" id="A0A1F4YFB0"/>
<dbReference type="GO" id="GO:0005840">
    <property type="term" value="C:ribosome"/>
    <property type="evidence" value="ECO:0007669"/>
    <property type="project" value="UniProtKB-KW"/>
</dbReference>
<dbReference type="Pfam" id="PF00575">
    <property type="entry name" value="S1"/>
    <property type="match status" value="4"/>
</dbReference>
<dbReference type="SMART" id="SM00316">
    <property type="entry name" value="S1"/>
    <property type="match status" value="4"/>
</dbReference>
<reference evidence="6 7" key="1">
    <citation type="journal article" date="2016" name="Nat. Commun.">
        <title>Thousands of microbial genomes shed light on interconnected biogeochemical processes in an aquifer system.</title>
        <authorList>
            <person name="Anantharaman K."/>
            <person name="Brown C.T."/>
            <person name="Hug L.A."/>
            <person name="Sharon I."/>
            <person name="Castelle C.J."/>
            <person name="Probst A.J."/>
            <person name="Thomas B.C."/>
            <person name="Singh A."/>
            <person name="Wilkins M.J."/>
            <person name="Karaoz U."/>
            <person name="Brodie E.L."/>
            <person name="Williams K.H."/>
            <person name="Hubbard S.S."/>
            <person name="Banfield J.F."/>
        </authorList>
    </citation>
    <scope>NUCLEOTIDE SEQUENCE [LARGE SCALE GENOMIC DNA]</scope>
</reference>
<name>A0A1F4YFB0_9BACT</name>
<feature type="compositionally biased region" description="Basic residues" evidence="4">
    <location>
        <begin position="1"/>
        <end position="10"/>
    </location>
</feature>
<dbReference type="GO" id="GO:0003729">
    <property type="term" value="F:mRNA binding"/>
    <property type="evidence" value="ECO:0007669"/>
    <property type="project" value="TreeGrafter"/>
</dbReference>
<accession>A0A1F4YFB0</accession>
<evidence type="ECO:0000313" key="7">
    <source>
        <dbReference type="Proteomes" id="UP000178176"/>
    </source>
</evidence>
<proteinExistence type="inferred from homology"/>
<dbReference type="InterPro" id="IPR012340">
    <property type="entry name" value="NA-bd_OB-fold"/>
</dbReference>